<protein>
    <recommendedName>
        <fullName evidence="12">Protein HIR</fullName>
    </recommendedName>
</protein>
<dbReference type="Pfam" id="PF00170">
    <property type="entry name" value="bZIP_1"/>
    <property type="match status" value="1"/>
</dbReference>
<dbReference type="InterPro" id="IPR055410">
    <property type="entry name" value="Beta-prop_CAF1B_HIR1"/>
</dbReference>
<feature type="repeat" description="WD" evidence="11">
    <location>
        <begin position="380"/>
        <end position="421"/>
    </location>
</feature>
<feature type="repeat" description="WD" evidence="11">
    <location>
        <begin position="422"/>
        <end position="463"/>
    </location>
</feature>
<feature type="region of interest" description="Disordered" evidence="13">
    <location>
        <begin position="1"/>
        <end position="33"/>
    </location>
</feature>
<evidence type="ECO:0000256" key="2">
    <source>
        <dbReference type="ARBA" id="ARBA00004123"/>
    </source>
</evidence>
<dbReference type="GO" id="GO:0000785">
    <property type="term" value="C:chromatin"/>
    <property type="evidence" value="ECO:0007669"/>
    <property type="project" value="TreeGrafter"/>
</dbReference>
<dbReference type="PROSITE" id="PS00036">
    <property type="entry name" value="BZIP_BASIC"/>
    <property type="match status" value="1"/>
</dbReference>
<dbReference type="Pfam" id="PF07569">
    <property type="entry name" value="Hira"/>
    <property type="match status" value="1"/>
</dbReference>
<dbReference type="SUPFAM" id="SSF50978">
    <property type="entry name" value="WD40 repeat-like"/>
    <property type="match status" value="1"/>
</dbReference>
<evidence type="ECO:0000256" key="10">
    <source>
        <dbReference type="ARBA" id="ARBA00023242"/>
    </source>
</evidence>
<dbReference type="SUPFAM" id="SSF57959">
    <property type="entry name" value="Leucine zipper domain"/>
    <property type="match status" value="1"/>
</dbReference>
<dbReference type="Gene3D" id="1.20.5.170">
    <property type="match status" value="1"/>
</dbReference>
<dbReference type="InterPro" id="IPR031120">
    <property type="entry name" value="HIR1-like"/>
</dbReference>
<feature type="compositionally biased region" description="Polar residues" evidence="13">
    <location>
        <begin position="1"/>
        <end position="15"/>
    </location>
</feature>
<dbReference type="GO" id="GO:0003700">
    <property type="term" value="F:DNA-binding transcription factor activity"/>
    <property type="evidence" value="ECO:0007669"/>
    <property type="project" value="InterPro"/>
</dbReference>
<feature type="repeat" description="WD" evidence="11">
    <location>
        <begin position="302"/>
        <end position="334"/>
    </location>
</feature>
<comment type="similarity">
    <text evidence="3 12">Belongs to the WD repeat HIR1 family.</text>
</comment>
<evidence type="ECO:0000256" key="6">
    <source>
        <dbReference type="ARBA" id="ARBA00022737"/>
    </source>
</evidence>
<name>A0A4T0X0X0_9ASCO</name>
<gene>
    <name evidence="15" type="ORF">CANINC_002537</name>
</gene>
<dbReference type="PROSITE" id="PS50217">
    <property type="entry name" value="BZIP"/>
    <property type="match status" value="1"/>
</dbReference>
<keyword evidence="5 11" id="KW-0853">WD repeat</keyword>
<evidence type="ECO:0000256" key="8">
    <source>
        <dbReference type="ARBA" id="ARBA00023015"/>
    </source>
</evidence>
<feature type="region of interest" description="Disordered" evidence="13">
    <location>
        <begin position="104"/>
        <end position="123"/>
    </location>
</feature>
<organism evidence="15 16">
    <name type="scientific">Pichia inconspicua</name>
    <dbReference type="NCBI Taxonomy" id="52247"/>
    <lineage>
        <taxon>Eukaryota</taxon>
        <taxon>Fungi</taxon>
        <taxon>Dikarya</taxon>
        <taxon>Ascomycota</taxon>
        <taxon>Saccharomycotina</taxon>
        <taxon>Pichiomycetes</taxon>
        <taxon>Pichiales</taxon>
        <taxon>Pichiaceae</taxon>
        <taxon>Pichia</taxon>
    </lineage>
</organism>
<dbReference type="PANTHER" id="PTHR13831">
    <property type="entry name" value="MEMBER OF THE HIR1 FAMILY OF WD-REPEAT PROTEINS"/>
    <property type="match status" value="1"/>
</dbReference>
<dbReference type="GO" id="GO:0006338">
    <property type="term" value="P:chromatin remodeling"/>
    <property type="evidence" value="ECO:0007669"/>
    <property type="project" value="InterPro"/>
</dbReference>
<keyword evidence="4 12" id="KW-0678">Repressor</keyword>
<dbReference type="InterPro" id="IPR001680">
    <property type="entry name" value="WD40_rpt"/>
</dbReference>
<dbReference type="AlphaFoldDB" id="A0A4T0X0X0"/>
<dbReference type="EMBL" id="SELW01000405">
    <property type="protein sequence ID" value="TID28359.1"/>
    <property type="molecule type" value="Genomic_DNA"/>
</dbReference>
<dbReference type="InterPro" id="IPR015943">
    <property type="entry name" value="WD40/YVTN_repeat-like_dom_sf"/>
</dbReference>
<dbReference type="GO" id="GO:0031491">
    <property type="term" value="F:nucleosome binding"/>
    <property type="evidence" value="ECO:0007669"/>
    <property type="project" value="TreeGrafter"/>
</dbReference>
<dbReference type="SMART" id="SM00338">
    <property type="entry name" value="BRLZ"/>
    <property type="match status" value="1"/>
</dbReference>
<evidence type="ECO:0000256" key="5">
    <source>
        <dbReference type="ARBA" id="ARBA00022574"/>
    </source>
</evidence>
<dbReference type="SMART" id="SM00320">
    <property type="entry name" value="WD40"/>
    <property type="match status" value="6"/>
</dbReference>
<evidence type="ECO:0000256" key="4">
    <source>
        <dbReference type="ARBA" id="ARBA00022491"/>
    </source>
</evidence>
<evidence type="ECO:0000256" key="9">
    <source>
        <dbReference type="ARBA" id="ARBA00023163"/>
    </source>
</evidence>
<dbReference type="InterPro" id="IPR004827">
    <property type="entry name" value="bZIP"/>
</dbReference>
<dbReference type="Pfam" id="PF24105">
    <property type="entry name" value="Beta-prop_CAF1B_HIR1"/>
    <property type="match status" value="1"/>
</dbReference>
<dbReference type="Pfam" id="PF09453">
    <property type="entry name" value="HIRA_B"/>
    <property type="match status" value="1"/>
</dbReference>
<keyword evidence="8 12" id="KW-0805">Transcription regulation</keyword>
<dbReference type="FunFam" id="2.130.10.10:FF:001073">
    <property type="entry name" value="Protein HIR"/>
    <property type="match status" value="1"/>
</dbReference>
<dbReference type="Gene3D" id="2.130.10.10">
    <property type="entry name" value="YVTN repeat-like/Quinoprotein amine dehydrogenase"/>
    <property type="match status" value="2"/>
</dbReference>
<evidence type="ECO:0000256" key="3">
    <source>
        <dbReference type="ARBA" id="ARBA00007306"/>
    </source>
</evidence>
<dbReference type="GO" id="GO:0000417">
    <property type="term" value="C:HIR complex"/>
    <property type="evidence" value="ECO:0007669"/>
    <property type="project" value="UniProtKB-ARBA"/>
</dbReference>
<feature type="domain" description="BZIP" evidence="14">
    <location>
        <begin position="29"/>
        <end position="85"/>
    </location>
</feature>
<comment type="subcellular location">
    <subcellularLocation>
        <location evidence="2 12">Nucleus</location>
    </subcellularLocation>
</comment>
<keyword evidence="6 12" id="KW-0677">Repeat</keyword>
<keyword evidence="16" id="KW-1185">Reference proteome</keyword>
<dbReference type="GO" id="GO:0005634">
    <property type="term" value="C:nucleus"/>
    <property type="evidence" value="ECO:0007669"/>
    <property type="project" value="UniProtKB-SubCell"/>
</dbReference>
<evidence type="ECO:0000313" key="15">
    <source>
        <dbReference type="EMBL" id="TID28359.1"/>
    </source>
</evidence>
<dbReference type="InterPro" id="IPR019015">
    <property type="entry name" value="HIRA_B_motif"/>
</dbReference>
<dbReference type="PROSITE" id="PS50082">
    <property type="entry name" value="WD_REPEATS_2"/>
    <property type="match status" value="4"/>
</dbReference>
<evidence type="ECO:0000259" key="14">
    <source>
        <dbReference type="PROSITE" id="PS50217"/>
    </source>
</evidence>
<proteinExistence type="inferred from homology"/>
<dbReference type="InterPro" id="IPR046347">
    <property type="entry name" value="bZIP_sf"/>
</dbReference>
<dbReference type="GO" id="GO:0006351">
    <property type="term" value="P:DNA-templated transcription"/>
    <property type="evidence" value="ECO:0007669"/>
    <property type="project" value="InterPro"/>
</dbReference>
<dbReference type="Proteomes" id="UP000307173">
    <property type="component" value="Unassembled WGS sequence"/>
</dbReference>
<keyword evidence="10 12" id="KW-0539">Nucleus</keyword>
<evidence type="ECO:0000256" key="7">
    <source>
        <dbReference type="ARBA" id="ARBA00022853"/>
    </source>
</evidence>
<feature type="compositionally biased region" description="Basic and acidic residues" evidence="13">
    <location>
        <begin position="23"/>
        <end position="33"/>
    </location>
</feature>
<dbReference type="STRING" id="52247.A0A4T0X0X0"/>
<evidence type="ECO:0000256" key="11">
    <source>
        <dbReference type="PROSITE-ProRule" id="PRU00221"/>
    </source>
</evidence>
<dbReference type="InterPro" id="IPR036322">
    <property type="entry name" value="WD40_repeat_dom_sf"/>
</dbReference>
<evidence type="ECO:0000256" key="13">
    <source>
        <dbReference type="SAM" id="MobiDB-lite"/>
    </source>
</evidence>
<comment type="caution">
    <text evidence="15">The sequence shown here is derived from an EMBL/GenBank/DDBJ whole genome shotgun (WGS) entry which is preliminary data.</text>
</comment>
<dbReference type="PANTHER" id="PTHR13831:SF0">
    <property type="entry name" value="PROTEIN HIRA"/>
    <property type="match status" value="1"/>
</dbReference>
<keyword evidence="7 12" id="KW-0156">Chromatin regulator</keyword>
<accession>A0A4T0X0X0</accession>
<reference evidence="15 16" key="1">
    <citation type="journal article" date="2019" name="Front. Genet.">
        <title>Whole-Genome Sequencing of the Opportunistic Yeast Pathogen Candida inconspicua Uncovers Its Hybrid Origin.</title>
        <authorList>
            <person name="Mixao V."/>
            <person name="Hansen A.P."/>
            <person name="Saus E."/>
            <person name="Boekhout T."/>
            <person name="Lass-Florl C."/>
            <person name="Gabaldon T."/>
        </authorList>
    </citation>
    <scope>NUCLEOTIDE SEQUENCE [LARGE SCALE GENOMIC DNA]</scope>
    <source>
        <strain evidence="15 16">CBS 180</strain>
    </source>
</reference>
<evidence type="ECO:0000256" key="1">
    <source>
        <dbReference type="ARBA" id="ARBA00002677"/>
    </source>
</evidence>
<dbReference type="CDD" id="cd00200">
    <property type="entry name" value="WD40"/>
    <property type="match status" value="1"/>
</dbReference>
<evidence type="ECO:0000256" key="12">
    <source>
        <dbReference type="RuleBase" id="RU364014"/>
    </source>
</evidence>
<dbReference type="OrthoDB" id="1741719at2759"/>
<dbReference type="PROSITE" id="PS50294">
    <property type="entry name" value="WD_REPEATS_REGION"/>
    <property type="match status" value="3"/>
</dbReference>
<feature type="repeat" description="WD" evidence="11">
    <location>
        <begin position="249"/>
        <end position="277"/>
    </location>
</feature>
<keyword evidence="9 12" id="KW-0804">Transcription</keyword>
<sequence>MTSTTLSTKQSTASSLPPRKRARTEAEKEQRRIERIIRNRKAAHASREKKRKHVEQLESYVKALEENLSSMYENQSLILQHLKSLDPTIDLPLVEKISKPDDLIFEDEETSDSNRSSKKQKLKEVELENIEHSLKQNEEYTEMEQVDVKEQTLSPLFSTVSSPTMSNSDLSNPTTPNIDYSSSYLYTSDYKPGTDDLDLNNYLDSESSNPGLVEFDVDNILKSNESNDMGFLVKFPWIKHTEGSRLYEIYSVSVSSDGKRLATGGLDGKVKIWSIDTLYKYKDFKGTVEELDNSECRPLCSMTRHAGAITCVRFSPDGRFLATGSDDKLVLIWEKDEEKTKIMAMHRNASSGFDSSLFSGDSNGSVTDVDLEHWTVRKRLVAHDNDVQDMSWAPDSSILVTVGLDRSIVVWNGTTFEKIKKFDIHQSHVKGVVFDPAGKYFATCSDDRSMRIFRYRRGVSVDGNDLEFAVEQVIRDPFAKSPLTTYFRRLSWSPDGLYIAAPNGTNKGVNANVIVKRGSWESELSLIGHRLPCEVCSFSPRLYDPQFNNKSTETVILTAGQDKTLAIWSSSCSTPLAVITEITTKSITDIAWNPNGLNVFICGLDGTLMTLFFDELELGNVVPIEENNRVLVRYGKDRDLFFPESTEQLKLEEIAQKRGILNKPTKLAPDRISTLMNGTSKTDLNNTTHEPHIAMNVLVPRSKKHPNRKMPVPEICSQQKTVAKPLVNILSSKDQKVTITKSGKKRVAPTLISVTASNDSTTTTPQFISIPGTNNLRTKIQQKNSRLSKIIALPYPPLPKNGLPTLVSSIRTEVLDDSNENENVEDAIDYIAETDPSHSIPHSKKIPSKFSSYGYKRGISYLNGDNLLAKRFKNSHNNWINEVAVSPVSIYGEKAVNSNVIFEQHTNTEQIVEARHQYNNNYNSMSNEEVQDNLWTEFNSLTRIDAFDKSHQWELLINEKIVALGSSSIDGINYWCVCTLGGKILLLSETGRQLCGSIELGFDVVSLYCNNSKIMCVLSNGCIYSWSFTQNNGQFIGSSIIEGVSLSALMNTHSTLTEYKKKVEIMTSIESILMRENGLPVVTLVNEKHHHVYTFDLKLDCWIEILDQWYLQQIIDVDDEINGLTGDDKIIKAVISKIKRNTKPSATKQDDETLININKSWKSINASVKACVTKL</sequence>
<dbReference type="InterPro" id="IPR011494">
    <property type="entry name" value="HIRA-like_C"/>
</dbReference>
<evidence type="ECO:0000313" key="16">
    <source>
        <dbReference type="Proteomes" id="UP000307173"/>
    </source>
</evidence>
<comment type="function">
    <text evidence="1 12">Required for replication-independent chromatin assembly and for the periodic repression of histone gene transcription during the cell cycle.</text>
</comment>